<keyword evidence="3" id="KW-1185">Reference proteome</keyword>
<evidence type="ECO:0000313" key="2">
    <source>
        <dbReference type="EMBL" id="KAB2606265.1"/>
    </source>
</evidence>
<evidence type="ECO:0000259" key="1">
    <source>
        <dbReference type="Pfam" id="PF23310"/>
    </source>
</evidence>
<accession>A0A5N5FT12</accession>
<dbReference type="AlphaFoldDB" id="A0A5N5FT12"/>
<comment type="caution">
    <text evidence="2">The sequence shown here is derived from an EMBL/GenBank/DDBJ whole genome shotgun (WGS) entry which is preliminary data.</text>
</comment>
<reference evidence="2 3" key="1">
    <citation type="submission" date="2019-09" db="EMBL/GenBank/DDBJ databases">
        <authorList>
            <person name="Ou C."/>
        </authorList>
    </citation>
    <scope>NUCLEOTIDE SEQUENCE [LARGE SCALE GENOMIC DNA]</scope>
    <source>
        <strain evidence="2">S2</strain>
        <tissue evidence="2">Leaf</tissue>
    </source>
</reference>
<dbReference type="Pfam" id="PF23310">
    <property type="entry name" value="TPR_27"/>
    <property type="match status" value="1"/>
</dbReference>
<reference evidence="2 3" key="3">
    <citation type="submission" date="2019-11" db="EMBL/GenBank/DDBJ databases">
        <title>A de novo genome assembly of a pear dwarfing rootstock.</title>
        <authorList>
            <person name="Wang F."/>
            <person name="Wang J."/>
            <person name="Li S."/>
            <person name="Zhang Y."/>
            <person name="Fang M."/>
            <person name="Ma L."/>
            <person name="Zhao Y."/>
            <person name="Jiang S."/>
        </authorList>
    </citation>
    <scope>NUCLEOTIDE SEQUENCE [LARGE SCALE GENOMIC DNA]</scope>
    <source>
        <strain evidence="2">S2</strain>
        <tissue evidence="2">Leaf</tissue>
    </source>
</reference>
<dbReference type="EMBL" id="SMOL01000559">
    <property type="protein sequence ID" value="KAB2606265.1"/>
    <property type="molecule type" value="Genomic_DNA"/>
</dbReference>
<feature type="domain" description="At2g35280-like TPR" evidence="1">
    <location>
        <begin position="28"/>
        <end position="60"/>
    </location>
</feature>
<proteinExistence type="predicted"/>
<evidence type="ECO:0000313" key="3">
    <source>
        <dbReference type="Proteomes" id="UP000327157"/>
    </source>
</evidence>
<gene>
    <name evidence="2" type="ORF">D8674_005982</name>
</gene>
<dbReference type="OrthoDB" id="1865546at2759"/>
<organism evidence="2 3">
    <name type="scientific">Pyrus ussuriensis x Pyrus communis</name>
    <dbReference type="NCBI Taxonomy" id="2448454"/>
    <lineage>
        <taxon>Eukaryota</taxon>
        <taxon>Viridiplantae</taxon>
        <taxon>Streptophyta</taxon>
        <taxon>Embryophyta</taxon>
        <taxon>Tracheophyta</taxon>
        <taxon>Spermatophyta</taxon>
        <taxon>Magnoliopsida</taxon>
        <taxon>eudicotyledons</taxon>
        <taxon>Gunneridae</taxon>
        <taxon>Pentapetalae</taxon>
        <taxon>rosids</taxon>
        <taxon>fabids</taxon>
        <taxon>Rosales</taxon>
        <taxon>Rosaceae</taxon>
        <taxon>Amygdaloideae</taxon>
        <taxon>Maleae</taxon>
        <taxon>Pyrus</taxon>
    </lineage>
</organism>
<protein>
    <recommendedName>
        <fullName evidence="1">At2g35280-like TPR domain-containing protein</fullName>
    </recommendedName>
</protein>
<dbReference type="InterPro" id="IPR057136">
    <property type="entry name" value="At2g35280_TPR_dom"/>
</dbReference>
<sequence length="60" mass="7342">MVCNKFNQLTKHDHIFEYINILIFERVNPLTSWSRNKEVFNFLKRCRECNNSEALYSQKM</sequence>
<reference evidence="3" key="2">
    <citation type="submission" date="2019-10" db="EMBL/GenBank/DDBJ databases">
        <title>A de novo genome assembly of a pear dwarfing rootstock.</title>
        <authorList>
            <person name="Wang F."/>
            <person name="Wang J."/>
            <person name="Li S."/>
            <person name="Zhang Y."/>
            <person name="Fang M."/>
            <person name="Ma L."/>
            <person name="Zhao Y."/>
            <person name="Jiang S."/>
        </authorList>
    </citation>
    <scope>NUCLEOTIDE SEQUENCE [LARGE SCALE GENOMIC DNA]</scope>
</reference>
<name>A0A5N5FT12_9ROSA</name>
<dbReference type="Proteomes" id="UP000327157">
    <property type="component" value="Chromosome 11"/>
</dbReference>